<keyword evidence="2" id="KW-0521">NADP</keyword>
<sequence>MGRLQDKVALVTGSSSGLGRSIATRYAQEGAKVVCADITPTARSQVPEELHITTHDAITQAGGQAIFIRTDVGDAKAVEDAIQAAVTQFGSLVNNAGVALEARHPAKIHETDETVWDTTMRVNAKSVFLGCKYGVSQMLKQEPHSSGDRGWIINIASIFGLVAGLHNPSYCASKAAVSNLTRQVALEYAADRIHVNALCPGYTQTAIFQETTTHMISLEDLQRRHPFKGPGLPEDIARMAVVLASDDASWMTGACVPVDGGYTAR</sequence>
<dbReference type="SUPFAM" id="SSF51735">
    <property type="entry name" value="NAD(P)-binding Rossmann-fold domains"/>
    <property type="match status" value="1"/>
</dbReference>
<evidence type="ECO:0000313" key="4">
    <source>
        <dbReference type="Proteomes" id="UP000452235"/>
    </source>
</evidence>
<comment type="similarity">
    <text evidence="1">Belongs to the short-chain dehydrogenases/reductases (SDR) family.</text>
</comment>
<dbReference type="Proteomes" id="UP000452235">
    <property type="component" value="Unassembled WGS sequence"/>
</dbReference>
<dbReference type="PANTHER" id="PTHR42760">
    <property type="entry name" value="SHORT-CHAIN DEHYDROGENASES/REDUCTASES FAMILY MEMBER"/>
    <property type="match status" value="1"/>
</dbReference>
<dbReference type="GO" id="GO:0044550">
    <property type="term" value="P:secondary metabolite biosynthetic process"/>
    <property type="evidence" value="ECO:0007669"/>
    <property type="project" value="UniProtKB-ARBA"/>
</dbReference>
<evidence type="ECO:0000256" key="2">
    <source>
        <dbReference type="ARBA" id="ARBA00022857"/>
    </source>
</evidence>
<name>A0A5M3ZCZ2_ASPTE</name>
<dbReference type="GO" id="GO:0016616">
    <property type="term" value="F:oxidoreductase activity, acting on the CH-OH group of donors, NAD or NADP as acceptor"/>
    <property type="evidence" value="ECO:0007669"/>
    <property type="project" value="TreeGrafter"/>
</dbReference>
<dbReference type="Pfam" id="PF13561">
    <property type="entry name" value="adh_short_C2"/>
    <property type="match status" value="1"/>
</dbReference>
<dbReference type="CDD" id="cd05233">
    <property type="entry name" value="SDR_c"/>
    <property type="match status" value="1"/>
</dbReference>
<organism evidence="3 4">
    <name type="scientific">Aspergillus terreus</name>
    <dbReference type="NCBI Taxonomy" id="33178"/>
    <lineage>
        <taxon>Eukaryota</taxon>
        <taxon>Fungi</taxon>
        <taxon>Dikarya</taxon>
        <taxon>Ascomycota</taxon>
        <taxon>Pezizomycotina</taxon>
        <taxon>Eurotiomycetes</taxon>
        <taxon>Eurotiomycetidae</taxon>
        <taxon>Eurotiales</taxon>
        <taxon>Aspergillaceae</taxon>
        <taxon>Aspergillus</taxon>
        <taxon>Aspergillus subgen. Circumdati</taxon>
    </lineage>
</organism>
<comment type="caution">
    <text evidence="3">The sequence shown here is derived from an EMBL/GenBank/DDBJ whole genome shotgun (WGS) entry which is preliminary data.</text>
</comment>
<dbReference type="InterPro" id="IPR036291">
    <property type="entry name" value="NAD(P)-bd_dom_sf"/>
</dbReference>
<keyword evidence="4" id="KW-1185">Reference proteome</keyword>
<dbReference type="AlphaFoldDB" id="A0A5M3ZCZ2"/>
<dbReference type="PRINTS" id="PR00080">
    <property type="entry name" value="SDRFAMILY"/>
</dbReference>
<accession>A0A5M3ZCZ2</accession>
<evidence type="ECO:0000256" key="1">
    <source>
        <dbReference type="ARBA" id="ARBA00006484"/>
    </source>
</evidence>
<dbReference type="PRINTS" id="PR00081">
    <property type="entry name" value="GDHRDH"/>
</dbReference>
<proteinExistence type="inferred from homology"/>
<dbReference type="PROSITE" id="PS00061">
    <property type="entry name" value="ADH_SHORT"/>
    <property type="match status" value="1"/>
</dbReference>
<evidence type="ECO:0000313" key="3">
    <source>
        <dbReference type="EMBL" id="GFF21477.1"/>
    </source>
</evidence>
<dbReference type="VEuPathDB" id="FungiDB:ATEG_10008"/>
<dbReference type="InterPro" id="IPR002347">
    <property type="entry name" value="SDR_fam"/>
</dbReference>
<reference evidence="3 4" key="1">
    <citation type="submission" date="2020-01" db="EMBL/GenBank/DDBJ databases">
        <title>Aspergillus terreus IFO 6365 whole genome shotgun sequence.</title>
        <authorList>
            <person name="Kanamasa S."/>
            <person name="Takahashi H."/>
        </authorList>
    </citation>
    <scope>NUCLEOTIDE SEQUENCE [LARGE SCALE GENOMIC DNA]</scope>
    <source>
        <strain evidence="3 4">IFO 6365</strain>
    </source>
</reference>
<dbReference type="FunFam" id="3.40.50.720:FF:000620">
    <property type="entry name" value="3-oxoacyl-(Acyl carrier protein) reductase"/>
    <property type="match status" value="1"/>
</dbReference>
<dbReference type="PANTHER" id="PTHR42760:SF124">
    <property type="entry name" value="SHORT-CHAIN DEHYDROGENASE_REDUCTASE"/>
    <property type="match status" value="1"/>
</dbReference>
<protein>
    <submittedName>
        <fullName evidence="3">NAD(P)-binding protein</fullName>
    </submittedName>
</protein>
<dbReference type="EMBL" id="BLJY01000015">
    <property type="protein sequence ID" value="GFF21477.1"/>
    <property type="molecule type" value="Genomic_DNA"/>
</dbReference>
<dbReference type="OrthoDB" id="47007at2759"/>
<dbReference type="Gene3D" id="3.40.50.720">
    <property type="entry name" value="NAD(P)-binding Rossmann-like Domain"/>
    <property type="match status" value="1"/>
</dbReference>
<gene>
    <name evidence="3" type="ORF">ATEIFO6365_0015004800</name>
</gene>
<dbReference type="InterPro" id="IPR020904">
    <property type="entry name" value="Sc_DH/Rdtase_CS"/>
</dbReference>